<dbReference type="PANTHER" id="PTHR32481:SF0">
    <property type="entry name" value="AMINOPEPTIDASE YPDE-RELATED"/>
    <property type="match status" value="1"/>
</dbReference>
<dbReference type="RefSeq" id="WP_192818578.1">
    <property type="nucleotide sequence ID" value="NZ_CP062310.1"/>
</dbReference>
<evidence type="ECO:0000256" key="6">
    <source>
        <dbReference type="PIRNR" id="PIRNR001123"/>
    </source>
</evidence>
<dbReference type="GO" id="GO:0004177">
    <property type="term" value="F:aminopeptidase activity"/>
    <property type="evidence" value="ECO:0007669"/>
    <property type="project" value="UniProtKB-UniRule"/>
</dbReference>
<feature type="binding site" evidence="8">
    <location>
        <position position="220"/>
    </location>
    <ligand>
        <name>Zn(2+)</name>
        <dbReference type="ChEBI" id="CHEBI:29105"/>
        <label>2</label>
    </ligand>
</feature>
<evidence type="ECO:0000256" key="5">
    <source>
        <dbReference type="ARBA" id="ARBA00022801"/>
    </source>
</evidence>
<accession>A0A7L9FI55</accession>
<feature type="binding site" evidence="8">
    <location>
        <position position="185"/>
    </location>
    <ligand>
        <name>Zn(2+)</name>
        <dbReference type="ChEBI" id="CHEBI:29105"/>
        <label>2</label>
    </ligand>
</feature>
<dbReference type="SUPFAM" id="SSF101821">
    <property type="entry name" value="Aminopeptidase/glucanase lid domain"/>
    <property type="match status" value="1"/>
</dbReference>
<feature type="active site" description="Proton acceptor" evidence="7">
    <location>
        <position position="219"/>
    </location>
</feature>
<keyword evidence="2" id="KW-0031">Aminopeptidase</keyword>
<dbReference type="InterPro" id="IPR051464">
    <property type="entry name" value="Peptidase_M42_aminopept"/>
</dbReference>
<organism evidence="9 10">
    <name type="scientific">Infirmifilum lucidum</name>
    <dbReference type="NCBI Taxonomy" id="2776706"/>
    <lineage>
        <taxon>Archaea</taxon>
        <taxon>Thermoproteota</taxon>
        <taxon>Thermoprotei</taxon>
        <taxon>Thermofilales</taxon>
        <taxon>Thermofilaceae</taxon>
        <taxon>Infirmifilum</taxon>
    </lineage>
</organism>
<dbReference type="GeneID" id="59149743"/>
<feature type="binding site" evidence="8">
    <location>
        <position position="329"/>
    </location>
    <ligand>
        <name>Zn(2+)</name>
        <dbReference type="ChEBI" id="CHEBI:29105"/>
        <label>2</label>
    </ligand>
</feature>
<name>A0A7L9FI55_9CREN</name>
<dbReference type="Gene3D" id="3.40.630.10">
    <property type="entry name" value="Zn peptidases"/>
    <property type="match status" value="1"/>
</dbReference>
<dbReference type="CDD" id="cd05656">
    <property type="entry name" value="M42_Frv"/>
    <property type="match status" value="1"/>
</dbReference>
<dbReference type="GO" id="GO:0006508">
    <property type="term" value="P:proteolysis"/>
    <property type="evidence" value="ECO:0007669"/>
    <property type="project" value="UniProtKB-KW"/>
</dbReference>
<protein>
    <submittedName>
        <fullName evidence="9">M42 family metallopeptidase</fullName>
    </submittedName>
</protein>
<keyword evidence="4 8" id="KW-0479">Metal-binding</keyword>
<dbReference type="AlphaFoldDB" id="A0A7L9FI55"/>
<sequence>MINYKIDDRAFSFLKEATEAVGPSGFEEPVLALFKNHYSKYADEVRRDNLGSLVLVKRGSSETPRVLVAGHVDEVGFLVTGITNEGFVNFTTLGGWFEQVLLAQRVVIKTKNGEVPGVIASKPPHLLTPEERQKVVQFSQMFIDVGATSKEEVEKLGIRVGDPVAPWSPFTRTKFDDRIMAKALDDRIGAFIAMEVLKVLREQNIDHPNTYYAAATVQEEVGLRGAETVGWVVDHDVAIVAEVDIAGDVPGIKPNEAQAKLGKGPTIVTYDRSMIPNQKLKEFVIQVAEECKIPYQLSAVSGGTDAGRLHLYRGGRPSIVIGVPTRHIHSHVSIVSLADVENAVKLVVELIKRLDRESVNSFKSI</sequence>
<dbReference type="KEGG" id="thel:IG193_07565"/>
<comment type="cofactor">
    <cofactor evidence="8">
        <name>a divalent metal cation</name>
        <dbReference type="ChEBI" id="CHEBI:60240"/>
    </cofactor>
    <text evidence="8">Binds 2 divalent metal cations per subunit.</text>
</comment>
<evidence type="ECO:0000256" key="3">
    <source>
        <dbReference type="ARBA" id="ARBA00022670"/>
    </source>
</evidence>
<evidence type="ECO:0000313" key="9">
    <source>
        <dbReference type="EMBL" id="QOJ78606.1"/>
    </source>
</evidence>
<dbReference type="Pfam" id="PF05343">
    <property type="entry name" value="Peptidase_M42"/>
    <property type="match status" value="1"/>
</dbReference>
<evidence type="ECO:0000256" key="7">
    <source>
        <dbReference type="PIRSR" id="PIRSR001123-1"/>
    </source>
</evidence>
<keyword evidence="5" id="KW-0378">Hydrolase</keyword>
<gene>
    <name evidence="9" type="ORF">IG193_07565</name>
</gene>
<evidence type="ECO:0000256" key="1">
    <source>
        <dbReference type="ARBA" id="ARBA00006272"/>
    </source>
</evidence>
<evidence type="ECO:0000256" key="8">
    <source>
        <dbReference type="PIRSR" id="PIRSR001123-2"/>
    </source>
</evidence>
<dbReference type="InterPro" id="IPR023367">
    <property type="entry name" value="Peptidase_M42_dom2"/>
</dbReference>
<feature type="binding site" evidence="8">
    <location>
        <position position="242"/>
    </location>
    <ligand>
        <name>Zn(2+)</name>
        <dbReference type="ChEBI" id="CHEBI:29105"/>
        <label>1</label>
    </ligand>
</feature>
<dbReference type="Proteomes" id="UP000594121">
    <property type="component" value="Chromosome"/>
</dbReference>
<dbReference type="Gene3D" id="2.40.30.40">
    <property type="entry name" value="Peptidase M42, domain 2"/>
    <property type="match status" value="1"/>
</dbReference>
<dbReference type="PIRSF" id="PIRSF001123">
    <property type="entry name" value="PepA_GA"/>
    <property type="match status" value="1"/>
</dbReference>
<dbReference type="GO" id="GO:0046872">
    <property type="term" value="F:metal ion binding"/>
    <property type="evidence" value="ECO:0007669"/>
    <property type="project" value="UniProtKB-UniRule"/>
</dbReference>
<proteinExistence type="inferred from homology"/>
<keyword evidence="3" id="KW-0645">Protease</keyword>
<dbReference type="SUPFAM" id="SSF53187">
    <property type="entry name" value="Zn-dependent exopeptidases"/>
    <property type="match status" value="1"/>
</dbReference>
<comment type="similarity">
    <text evidence="1 6">Belongs to the peptidase M42 family.</text>
</comment>
<feature type="binding site" evidence="8">
    <location>
        <position position="185"/>
    </location>
    <ligand>
        <name>Zn(2+)</name>
        <dbReference type="ChEBI" id="CHEBI:29105"/>
        <label>1</label>
    </ligand>
</feature>
<dbReference type="InParanoid" id="A0A7L9FI55"/>
<evidence type="ECO:0000313" key="10">
    <source>
        <dbReference type="Proteomes" id="UP000594121"/>
    </source>
</evidence>
<dbReference type="PANTHER" id="PTHR32481">
    <property type="entry name" value="AMINOPEPTIDASE"/>
    <property type="match status" value="1"/>
</dbReference>
<keyword evidence="10" id="KW-1185">Reference proteome</keyword>
<reference evidence="9 10" key="1">
    <citation type="submission" date="2020-10" db="EMBL/GenBank/DDBJ databases">
        <title>Thermofilum lucidum 3507LT sp. nov. a novel member of Thermofilaceae family isolated from Chile hot spring, and proposal of description order Thermofilales.</title>
        <authorList>
            <person name="Zayulina K.S."/>
            <person name="Elcheninov A.G."/>
            <person name="Toshchakov S.V."/>
            <person name="Kublanov I.V."/>
        </authorList>
    </citation>
    <scope>NUCLEOTIDE SEQUENCE [LARGE SCALE GENOMIC DNA]</scope>
    <source>
        <strain evidence="9 10">3507LT</strain>
    </source>
</reference>
<evidence type="ECO:0000256" key="2">
    <source>
        <dbReference type="ARBA" id="ARBA00022438"/>
    </source>
</evidence>
<dbReference type="InterPro" id="IPR008007">
    <property type="entry name" value="Peptidase_M42"/>
</dbReference>
<feature type="binding site" evidence="8">
    <location>
        <position position="71"/>
    </location>
    <ligand>
        <name>Zn(2+)</name>
        <dbReference type="ChEBI" id="CHEBI:29105"/>
        <label>1</label>
    </ligand>
</feature>
<dbReference type="EMBL" id="CP062310">
    <property type="protein sequence ID" value="QOJ78606.1"/>
    <property type="molecule type" value="Genomic_DNA"/>
</dbReference>
<evidence type="ECO:0000256" key="4">
    <source>
        <dbReference type="ARBA" id="ARBA00022723"/>
    </source>
</evidence>